<evidence type="ECO:0000259" key="1">
    <source>
        <dbReference type="SMART" id="SM00923"/>
    </source>
</evidence>
<protein>
    <submittedName>
        <fullName evidence="2">MbtH family protein</fullName>
    </submittedName>
</protein>
<reference evidence="2" key="1">
    <citation type="submission" date="2018-12" db="EMBL/GenBank/DDBJ databases">
        <title>Novel natural products biosynthetic potential of the class Ktedonobacteria.</title>
        <authorList>
            <person name="Zheng Y."/>
            <person name="Saitou A."/>
            <person name="Wang C.M."/>
            <person name="Toyoda A."/>
            <person name="Minakuchi Y."/>
            <person name="Sekiguchi Y."/>
            <person name="Ueda K."/>
            <person name="Takano H."/>
            <person name="Sakai Y."/>
            <person name="Yokota A."/>
            <person name="Yabe S."/>
        </authorList>
    </citation>
    <scope>NUCLEOTIDE SEQUENCE</scope>
    <source>
        <strain evidence="2">COM3</strain>
    </source>
</reference>
<sequence length="76" mass="9069">MSWNDNEDKTQYKVVVNHEEQYSIWPADRDNPLGWHDAGKTGTKAECLEYIQEVWTDMRPLSLRKKMEEAAERNRE</sequence>
<accession>A0A455SHT0</accession>
<evidence type="ECO:0000313" key="2">
    <source>
        <dbReference type="EMBL" id="BBH86479.1"/>
    </source>
</evidence>
<dbReference type="InterPro" id="IPR005153">
    <property type="entry name" value="MbtH-like_dom"/>
</dbReference>
<dbReference type="Gene3D" id="3.90.820.10">
    <property type="entry name" value="Structural Genomics, Unknown Function 30-nov-00 1gh9 Mol_id"/>
    <property type="match status" value="1"/>
</dbReference>
<name>A0A455SHT0_9CHLR</name>
<dbReference type="InterPro" id="IPR037407">
    <property type="entry name" value="MLP_fam"/>
</dbReference>
<dbReference type="Pfam" id="PF03621">
    <property type="entry name" value="MbtH"/>
    <property type="match status" value="1"/>
</dbReference>
<dbReference type="AlphaFoldDB" id="A0A455SHT0"/>
<feature type="domain" description="MbtH-like" evidence="1">
    <location>
        <begin position="4"/>
        <end position="53"/>
    </location>
</feature>
<dbReference type="InterPro" id="IPR038020">
    <property type="entry name" value="MbtH-like_sf"/>
</dbReference>
<proteinExistence type="predicted"/>
<gene>
    <name evidence="2" type="ORF">KTC_12300</name>
</gene>
<dbReference type="SUPFAM" id="SSF160582">
    <property type="entry name" value="MbtH-like"/>
    <property type="match status" value="1"/>
</dbReference>
<dbReference type="SMART" id="SM00923">
    <property type="entry name" value="MbtH"/>
    <property type="match status" value="1"/>
</dbReference>
<dbReference type="PANTHER" id="PTHR38444:SF1">
    <property type="entry name" value="ENTEROBACTIN BIOSYNTHESIS PROTEIN YBDZ"/>
    <property type="match status" value="1"/>
</dbReference>
<dbReference type="GO" id="GO:0005829">
    <property type="term" value="C:cytosol"/>
    <property type="evidence" value="ECO:0007669"/>
    <property type="project" value="TreeGrafter"/>
</dbReference>
<dbReference type="GO" id="GO:0019290">
    <property type="term" value="P:siderophore biosynthetic process"/>
    <property type="evidence" value="ECO:0007669"/>
    <property type="project" value="TreeGrafter"/>
</dbReference>
<dbReference type="PANTHER" id="PTHR38444">
    <property type="entry name" value="ENTEROBACTIN BIOSYNTHESIS PROTEIN YBDZ"/>
    <property type="match status" value="1"/>
</dbReference>
<organism evidence="2">
    <name type="scientific">Thermosporothrix sp. COM3</name>
    <dbReference type="NCBI Taxonomy" id="2490863"/>
    <lineage>
        <taxon>Bacteria</taxon>
        <taxon>Bacillati</taxon>
        <taxon>Chloroflexota</taxon>
        <taxon>Ktedonobacteria</taxon>
        <taxon>Ktedonobacterales</taxon>
        <taxon>Thermosporotrichaceae</taxon>
        <taxon>Thermosporothrix</taxon>
    </lineage>
</organism>
<dbReference type="EMBL" id="AP019376">
    <property type="protein sequence ID" value="BBH86479.1"/>
    <property type="molecule type" value="Genomic_DNA"/>
</dbReference>